<dbReference type="RefSeq" id="WP_082911093.1">
    <property type="nucleotide sequence ID" value="NZ_LWQU01000207.1"/>
</dbReference>
<feature type="domain" description="Single Cache" evidence="7">
    <location>
        <begin position="38"/>
        <end position="117"/>
    </location>
</feature>
<evidence type="ECO:0000256" key="4">
    <source>
        <dbReference type="ARBA" id="ARBA00022989"/>
    </source>
</evidence>
<evidence type="ECO:0000256" key="1">
    <source>
        <dbReference type="ARBA" id="ARBA00004651"/>
    </source>
</evidence>
<comment type="subcellular location">
    <subcellularLocation>
        <location evidence="1">Cell membrane</location>
        <topology evidence="1">Multi-pass membrane protein</topology>
    </subcellularLocation>
</comment>
<dbReference type="Proteomes" id="UP000078543">
    <property type="component" value="Unassembled WGS sequence"/>
</dbReference>
<dbReference type="STRING" id="1437059.A6A05_05130"/>
<feature type="signal peptide" evidence="6">
    <location>
        <begin position="1"/>
        <end position="24"/>
    </location>
</feature>
<keyword evidence="3" id="KW-0812">Transmembrane</keyword>
<dbReference type="Gene3D" id="3.30.450.20">
    <property type="entry name" value="PAS domain"/>
    <property type="match status" value="1"/>
</dbReference>
<gene>
    <name evidence="8" type="ORF">A6A05_05130</name>
</gene>
<evidence type="ECO:0000259" key="7">
    <source>
        <dbReference type="SMART" id="SM01049"/>
    </source>
</evidence>
<protein>
    <recommendedName>
        <fullName evidence="7">Single Cache domain-containing protein</fullName>
    </recommendedName>
</protein>
<keyword evidence="5" id="KW-0472">Membrane</keyword>
<evidence type="ECO:0000313" key="8">
    <source>
        <dbReference type="EMBL" id="OAN43729.1"/>
    </source>
</evidence>
<comment type="caution">
    <text evidence="8">The sequence shown here is derived from an EMBL/GenBank/DDBJ whole genome shotgun (WGS) entry which is preliminary data.</text>
</comment>
<organism evidence="8 9">
    <name type="scientific">Magnetospirillum moscoviense</name>
    <dbReference type="NCBI Taxonomy" id="1437059"/>
    <lineage>
        <taxon>Bacteria</taxon>
        <taxon>Pseudomonadati</taxon>
        <taxon>Pseudomonadota</taxon>
        <taxon>Alphaproteobacteria</taxon>
        <taxon>Rhodospirillales</taxon>
        <taxon>Rhodospirillaceae</taxon>
        <taxon>Magnetospirillum</taxon>
    </lineage>
</organism>
<accession>A0A178M4Q1</accession>
<evidence type="ECO:0000313" key="9">
    <source>
        <dbReference type="Proteomes" id="UP000078543"/>
    </source>
</evidence>
<name>A0A178M4Q1_9PROT</name>
<dbReference type="AlphaFoldDB" id="A0A178M4Q1"/>
<reference evidence="8 9" key="1">
    <citation type="submission" date="2016-04" db="EMBL/GenBank/DDBJ databases">
        <title>Draft genome sequence of freshwater magnetotactic bacteria Magnetospirillum marisnigri SP-1 and Magnetospirillum moscoviense BB-1.</title>
        <authorList>
            <person name="Koziaeva V."/>
            <person name="Dziuba M.V."/>
            <person name="Ivanov T.M."/>
            <person name="Kuznetsov B."/>
            <person name="Grouzdev D.S."/>
        </authorList>
    </citation>
    <scope>NUCLEOTIDE SEQUENCE [LARGE SCALE GENOMIC DNA]</scope>
    <source>
        <strain evidence="8 9">BB-1</strain>
    </source>
</reference>
<dbReference type="OrthoDB" id="7475012at2"/>
<keyword evidence="4" id="KW-1133">Transmembrane helix</keyword>
<dbReference type="InterPro" id="IPR033480">
    <property type="entry name" value="sCache_2"/>
</dbReference>
<evidence type="ECO:0000256" key="5">
    <source>
        <dbReference type="ARBA" id="ARBA00023136"/>
    </source>
</evidence>
<dbReference type="Pfam" id="PF17200">
    <property type="entry name" value="sCache_2"/>
    <property type="match status" value="1"/>
</dbReference>
<proteinExistence type="predicted"/>
<evidence type="ECO:0000256" key="6">
    <source>
        <dbReference type="SAM" id="SignalP"/>
    </source>
</evidence>
<evidence type="ECO:0000256" key="2">
    <source>
        <dbReference type="ARBA" id="ARBA00022475"/>
    </source>
</evidence>
<evidence type="ECO:0000256" key="3">
    <source>
        <dbReference type="ARBA" id="ARBA00022692"/>
    </source>
</evidence>
<dbReference type="SMART" id="SM01049">
    <property type="entry name" value="Cache_2"/>
    <property type="match status" value="1"/>
</dbReference>
<keyword evidence="2" id="KW-1003">Cell membrane</keyword>
<keyword evidence="6" id="KW-0732">Signal</keyword>
<sequence>MAFVKILAVFAVGAAVLGGAPAFAADLVPEPAKAEAPRHSFEQAKALVEEGIAHIKAVGPDKAFADFNAPAGKWIRGELYLFAFDKKGVYRATGYRPERTGQNAWEMTDAAGLKVVQEIVKKAKRDGTATVDYLWKNPTTGKLENKTSYVVQVGDHVIGAGFYHK</sequence>
<dbReference type="GO" id="GO:0005886">
    <property type="term" value="C:plasma membrane"/>
    <property type="evidence" value="ECO:0007669"/>
    <property type="project" value="UniProtKB-SubCell"/>
</dbReference>
<dbReference type="EMBL" id="LWQU01000207">
    <property type="protein sequence ID" value="OAN43729.1"/>
    <property type="molecule type" value="Genomic_DNA"/>
</dbReference>
<keyword evidence="9" id="KW-1185">Reference proteome</keyword>
<feature type="chain" id="PRO_5008091678" description="Single Cache domain-containing protein" evidence="6">
    <location>
        <begin position="25"/>
        <end position="165"/>
    </location>
</feature>